<keyword evidence="4" id="KW-1185">Reference proteome</keyword>
<evidence type="ECO:0000313" key="3">
    <source>
        <dbReference type="EMBL" id="TWE17605.1"/>
    </source>
</evidence>
<dbReference type="OrthoDB" id="5241668at2"/>
<keyword evidence="1" id="KW-1133">Transmembrane helix</keyword>
<evidence type="ECO:0000259" key="2">
    <source>
        <dbReference type="Pfam" id="PF14258"/>
    </source>
</evidence>
<dbReference type="RefSeq" id="WP_145790434.1">
    <property type="nucleotide sequence ID" value="NZ_BAAABR010000021.1"/>
</dbReference>
<dbReference type="EMBL" id="VIVR01000001">
    <property type="protein sequence ID" value="TWE17605.1"/>
    <property type="molecule type" value="Genomic_DNA"/>
</dbReference>
<dbReference type="Pfam" id="PF14258">
    <property type="entry name" value="DUF4350"/>
    <property type="match status" value="1"/>
</dbReference>
<evidence type="ECO:0000313" key="4">
    <source>
        <dbReference type="Proteomes" id="UP000318416"/>
    </source>
</evidence>
<organism evidence="3 4">
    <name type="scientific">Kitasatospora atroaurantiaca</name>
    <dbReference type="NCBI Taxonomy" id="285545"/>
    <lineage>
        <taxon>Bacteria</taxon>
        <taxon>Bacillati</taxon>
        <taxon>Actinomycetota</taxon>
        <taxon>Actinomycetes</taxon>
        <taxon>Kitasatosporales</taxon>
        <taxon>Streptomycetaceae</taxon>
        <taxon>Kitasatospora</taxon>
    </lineage>
</organism>
<dbReference type="AlphaFoldDB" id="A0A561EPR1"/>
<reference evidence="3 4" key="1">
    <citation type="submission" date="2019-06" db="EMBL/GenBank/DDBJ databases">
        <title>Sequencing the genomes of 1000 actinobacteria strains.</title>
        <authorList>
            <person name="Klenk H.-P."/>
        </authorList>
    </citation>
    <scope>NUCLEOTIDE SEQUENCE [LARGE SCALE GENOMIC DNA]</scope>
    <source>
        <strain evidence="3 4">DSM 41649</strain>
    </source>
</reference>
<feature type="domain" description="DUF4350" evidence="2">
    <location>
        <begin position="69"/>
        <end position="251"/>
    </location>
</feature>
<keyword evidence="1" id="KW-0812">Transmembrane</keyword>
<comment type="caution">
    <text evidence="3">The sequence shown here is derived from an EMBL/GenBank/DDBJ whole genome shotgun (WGS) entry which is preliminary data.</text>
</comment>
<name>A0A561EPR1_9ACTN</name>
<feature type="transmembrane region" description="Helical" evidence="1">
    <location>
        <begin position="40"/>
        <end position="60"/>
    </location>
</feature>
<keyword evidence="1" id="KW-0472">Membrane</keyword>
<protein>
    <submittedName>
        <fullName evidence="3">Uncharacterized protein DUF4350</fullName>
    </submittedName>
</protein>
<proteinExistence type="predicted"/>
<dbReference type="Proteomes" id="UP000318416">
    <property type="component" value="Unassembled WGS sequence"/>
</dbReference>
<dbReference type="InterPro" id="IPR025646">
    <property type="entry name" value="DUF4350"/>
</dbReference>
<sequence length="417" mass="44394">MTTTEPVTPIEAVPAFAPAAAPATSSVSPTRRQLWRRSRWFLLSAVVLLLAGLLIAGLGGNSQYPPLDPRSPDRDGTRAVVHLLEKRGLTTRTVATEAELTAALREPGTTVVLPEPDLLTTPQLDSLSDVRRGSDSRLVLISPEAAALDAFAPGITLATVSAGLPDSVGSLSGPADCPLPEAVRAGRAELGGLLYRPGPDDIACYPRHGRYPLVRHTDAGSRELVVLGSGRLLTNDRLDDDGNASLALGLLGSRQHLVWYLPDYSGSAPATERKALTDYIPSGWSWALLQLGIATLLAAFWRGRRLGPVVSENLPVVVRAAETTEGRARLYQRAKARGHAADSLRRAARHRLAPVLGVPLSAGEPDPTALCAAVADRLDRPSADVRSLLYGTPPTDDAALLRLTDDLDALERQVRQP</sequence>
<gene>
    <name evidence="3" type="ORF">FB465_2640</name>
</gene>
<evidence type="ECO:0000256" key="1">
    <source>
        <dbReference type="SAM" id="Phobius"/>
    </source>
</evidence>
<accession>A0A561EPR1</accession>